<evidence type="ECO:0000256" key="2">
    <source>
        <dbReference type="ARBA" id="ARBA00001974"/>
    </source>
</evidence>
<dbReference type="PANTHER" id="PTHR19384:SF108">
    <property type="entry name" value="NADPH--CYTOCHROME P450 REDUCTASE"/>
    <property type="match status" value="1"/>
</dbReference>
<keyword evidence="17" id="KW-0753">Steroid metabolism</keyword>
<evidence type="ECO:0000256" key="15">
    <source>
        <dbReference type="ARBA" id="ARBA00023136"/>
    </source>
</evidence>
<evidence type="ECO:0000256" key="18">
    <source>
        <dbReference type="PIRNR" id="PIRNR000208"/>
    </source>
</evidence>
<dbReference type="PROSITE" id="PS50902">
    <property type="entry name" value="FLAVODOXIN_LIKE"/>
    <property type="match status" value="1"/>
</dbReference>
<evidence type="ECO:0000313" key="23">
    <source>
        <dbReference type="Proteomes" id="UP001629113"/>
    </source>
</evidence>
<proteinExistence type="inferred from homology"/>
<dbReference type="Pfam" id="PF00175">
    <property type="entry name" value="NAD_binding_1"/>
    <property type="match status" value="1"/>
</dbReference>
<keyword evidence="16" id="KW-1207">Sterol metabolism</keyword>
<evidence type="ECO:0000256" key="14">
    <source>
        <dbReference type="ARBA" id="ARBA00023098"/>
    </source>
</evidence>
<reference evidence="22 23" key="1">
    <citation type="submission" date="2024-06" db="EMBL/GenBank/DDBJ databases">
        <title>Complete genome of Phlyctema vagabunda strain 19-DSS-EL-015.</title>
        <authorList>
            <person name="Fiorenzani C."/>
        </authorList>
    </citation>
    <scope>NUCLEOTIDE SEQUENCE [LARGE SCALE GENOMIC DNA]</scope>
    <source>
        <strain evidence="22 23">19-DSS-EL-015</strain>
    </source>
</reference>
<dbReference type="Pfam" id="PF00667">
    <property type="entry name" value="FAD_binding_1"/>
    <property type="match status" value="1"/>
</dbReference>
<dbReference type="Proteomes" id="UP001629113">
    <property type="component" value="Unassembled WGS sequence"/>
</dbReference>
<evidence type="ECO:0000256" key="9">
    <source>
        <dbReference type="ARBA" id="ARBA00022857"/>
    </source>
</evidence>
<evidence type="ECO:0000256" key="7">
    <source>
        <dbReference type="ARBA" id="ARBA00022824"/>
    </source>
</evidence>
<dbReference type="InterPro" id="IPR023208">
    <property type="entry name" value="P450R"/>
</dbReference>
<organism evidence="22 23">
    <name type="scientific">Phlyctema vagabunda</name>
    <dbReference type="NCBI Taxonomy" id="108571"/>
    <lineage>
        <taxon>Eukaryota</taxon>
        <taxon>Fungi</taxon>
        <taxon>Dikarya</taxon>
        <taxon>Ascomycota</taxon>
        <taxon>Pezizomycotina</taxon>
        <taxon>Leotiomycetes</taxon>
        <taxon>Helotiales</taxon>
        <taxon>Dermateaceae</taxon>
        <taxon>Phlyctema</taxon>
    </lineage>
</organism>
<dbReference type="InterPro" id="IPR001433">
    <property type="entry name" value="OxRdtase_FAD/NAD-bd"/>
</dbReference>
<evidence type="ECO:0000256" key="6">
    <source>
        <dbReference type="ARBA" id="ARBA00022692"/>
    </source>
</evidence>
<comment type="catalytic activity">
    <reaction evidence="18">
        <text>2 oxidized [cytochrome P450] + NADPH = 2 reduced [cytochrome P450] + NADP(+) + H(+)</text>
        <dbReference type="Rhea" id="RHEA:24040"/>
        <dbReference type="Rhea" id="RHEA-COMP:14627"/>
        <dbReference type="Rhea" id="RHEA-COMP:14628"/>
        <dbReference type="ChEBI" id="CHEBI:15378"/>
        <dbReference type="ChEBI" id="CHEBI:55376"/>
        <dbReference type="ChEBI" id="CHEBI:57783"/>
        <dbReference type="ChEBI" id="CHEBI:58349"/>
        <dbReference type="ChEBI" id="CHEBI:60344"/>
        <dbReference type="EC" id="1.6.2.4"/>
    </reaction>
</comment>
<name>A0ABR4PE39_9HELO</name>
<dbReference type="Gene3D" id="3.40.50.80">
    <property type="entry name" value="Nucleotide-binding domain of ferredoxin-NADP reductase (FNR) module"/>
    <property type="match status" value="1"/>
</dbReference>
<keyword evidence="23" id="KW-1185">Reference proteome</keyword>
<dbReference type="InterPro" id="IPR003097">
    <property type="entry name" value="CysJ-like_FAD-binding"/>
</dbReference>
<keyword evidence="15 18" id="KW-0472">Membrane</keyword>
<evidence type="ECO:0000313" key="22">
    <source>
        <dbReference type="EMBL" id="KAL3421591.1"/>
    </source>
</evidence>
<comment type="cofactor">
    <cofactor evidence="1">
        <name>FMN</name>
        <dbReference type="ChEBI" id="CHEBI:58210"/>
    </cofactor>
</comment>
<keyword evidence="11 19" id="KW-1133">Transmembrane helix</keyword>
<dbReference type="PRINTS" id="PR00371">
    <property type="entry name" value="FPNCR"/>
</dbReference>
<evidence type="ECO:0000256" key="3">
    <source>
        <dbReference type="ARBA" id="ARBA00022516"/>
    </source>
</evidence>
<dbReference type="InterPro" id="IPR001094">
    <property type="entry name" value="Flavdoxin-like"/>
</dbReference>
<dbReference type="InterPro" id="IPR001709">
    <property type="entry name" value="Flavoprot_Pyr_Nucl_cyt_Rdtase"/>
</dbReference>
<dbReference type="InterPro" id="IPR029039">
    <property type="entry name" value="Flavoprotein-like_sf"/>
</dbReference>
<feature type="transmembrane region" description="Helical" evidence="19">
    <location>
        <begin position="29"/>
        <end position="49"/>
    </location>
</feature>
<dbReference type="InterPro" id="IPR017927">
    <property type="entry name" value="FAD-bd_FR_type"/>
</dbReference>
<evidence type="ECO:0000256" key="1">
    <source>
        <dbReference type="ARBA" id="ARBA00001917"/>
    </source>
</evidence>
<evidence type="ECO:0000256" key="11">
    <source>
        <dbReference type="ARBA" id="ARBA00022989"/>
    </source>
</evidence>
<dbReference type="Pfam" id="PF00258">
    <property type="entry name" value="Flavodoxin_1"/>
    <property type="match status" value="1"/>
</dbReference>
<evidence type="ECO:0000256" key="17">
    <source>
        <dbReference type="ARBA" id="ARBA00023221"/>
    </source>
</evidence>
<dbReference type="SUPFAM" id="SSF52218">
    <property type="entry name" value="Flavoproteins"/>
    <property type="match status" value="1"/>
</dbReference>
<evidence type="ECO:0000256" key="12">
    <source>
        <dbReference type="ARBA" id="ARBA00023002"/>
    </source>
</evidence>
<evidence type="ECO:0000256" key="16">
    <source>
        <dbReference type="ARBA" id="ARBA00023166"/>
    </source>
</evidence>
<keyword evidence="13" id="KW-0756">Sterol biosynthesis</keyword>
<evidence type="ECO:0000256" key="4">
    <source>
        <dbReference type="ARBA" id="ARBA00022630"/>
    </source>
</evidence>
<comment type="subcellular location">
    <subcellularLocation>
        <location evidence="18">Endoplasmic reticulum membrane</location>
    </subcellularLocation>
</comment>
<dbReference type="InterPro" id="IPR039261">
    <property type="entry name" value="FNR_nucleotide-bd"/>
</dbReference>
<dbReference type="EC" id="1.6.2.4" evidence="18"/>
<keyword evidence="12 18" id="KW-0560">Oxidoreductase</keyword>
<protein>
    <recommendedName>
        <fullName evidence="18">NADPH--cytochrome P450 reductase</fullName>
        <ecNumber evidence="18">1.6.2.4</ecNumber>
    </recommendedName>
</protein>
<keyword evidence="3" id="KW-0444">Lipid biosynthesis</keyword>
<dbReference type="InterPro" id="IPR008254">
    <property type="entry name" value="Flavodoxin/NO_synth"/>
</dbReference>
<dbReference type="PIRSF" id="PIRSF000208">
    <property type="entry name" value="P450R"/>
    <property type="match status" value="1"/>
</dbReference>
<evidence type="ECO:0000256" key="19">
    <source>
        <dbReference type="SAM" id="Phobius"/>
    </source>
</evidence>
<dbReference type="PANTHER" id="PTHR19384">
    <property type="entry name" value="NITRIC OXIDE SYNTHASE-RELATED"/>
    <property type="match status" value="1"/>
</dbReference>
<comment type="similarity">
    <text evidence="18">In the C-terminal section; belongs to the flavoprotein pyridine nucleotide cytochrome reductase family.</text>
</comment>
<keyword evidence="14" id="KW-0443">Lipid metabolism</keyword>
<keyword evidence="6 19" id="KW-0812">Transmembrane</keyword>
<sequence length="708" mass="78937">MTMPSSIDLDIVRFEELSRNLSRPQTDDIIAIVFILLAGTIYTLRGILWDKPDPYHHVWFEKPQDIDGEGKNKADTRDIEAKLADGDKKAVIFWGSQSGTAEGLANKLQRDLRSRFRLDTMTADLSDYDTQTIANISRSRLAIFIISTYGEGDPSDNASQTMSFLNSADGTQFSNLKFVTFGLGNKNYRLYNRVIDVLAENLQARGATSLLPIGRGDDSKGTTEEDFAEWKRGLFQLLNTDFGYVEHAEQYIPSLKVVEDRSLDIADLHIGEPQHKGNSVTTSLYQLTVVRSKRLLRTLDRNFLHLEFDIGAMQGLKYKTGDHLAVWPSNPISEVYRLIRVLGLESRKDAPLIVTSIEASTKCNIPSPTTIFVLLQHYLEICAPVSRETVSALAQFASTTSSKTHLLAISRDKNVYSDYCSKKHVTFGRLLQDGLDSEVASDWSQLPLSFLLETLPLLTPRYYSISSSAIVQPHQIAITVATSVQNNNNLAIPGLTTSYLESYINLGSSVSTNPAPISPSTSHSNSASCLKDGSVFAHIRSSKFRLPVAPATPIIMVAAGSGIAPFRAFITERARLLSFGKPVGTTKLFFGCRSSTEDFLYQNELTETMQGMENVLDLVTAFSRTETNSSGGKMYVQDRIEEQGKELLRLLVEEEACLYICGSTTMAREVGERIRGLLKGTLHWDEEKIKLWSGRMRKSRKWQEDVWG</sequence>
<dbReference type="InterPro" id="IPR017938">
    <property type="entry name" value="Riboflavin_synthase-like_b-brl"/>
</dbReference>
<dbReference type="InterPro" id="IPR023173">
    <property type="entry name" value="NADPH_Cyt_P450_Rdtase_alpha"/>
</dbReference>
<comment type="cofactor">
    <cofactor evidence="2">
        <name>FAD</name>
        <dbReference type="ChEBI" id="CHEBI:57692"/>
    </cofactor>
</comment>
<keyword evidence="4" id="KW-0285">Flavoprotein</keyword>
<feature type="domain" description="Flavodoxin-like" evidence="20">
    <location>
        <begin position="90"/>
        <end position="235"/>
    </location>
</feature>
<feature type="domain" description="FAD-binding FR-type" evidence="21">
    <location>
        <begin position="282"/>
        <end position="523"/>
    </location>
</feature>
<dbReference type="EMBL" id="JBFCZG010000006">
    <property type="protein sequence ID" value="KAL3421591.1"/>
    <property type="molecule type" value="Genomic_DNA"/>
</dbReference>
<keyword evidence="9 18" id="KW-0521">NADP</keyword>
<keyword evidence="8" id="KW-0274">FAD</keyword>
<dbReference type="PROSITE" id="PS51384">
    <property type="entry name" value="FAD_FR"/>
    <property type="match status" value="1"/>
</dbReference>
<dbReference type="Gene3D" id="3.40.50.360">
    <property type="match status" value="1"/>
</dbReference>
<evidence type="ECO:0000259" key="20">
    <source>
        <dbReference type="PROSITE" id="PS50902"/>
    </source>
</evidence>
<gene>
    <name evidence="22" type="ORF">PVAG01_08037</name>
</gene>
<evidence type="ECO:0000256" key="8">
    <source>
        <dbReference type="ARBA" id="ARBA00022827"/>
    </source>
</evidence>
<dbReference type="SUPFAM" id="SSF52343">
    <property type="entry name" value="Ferredoxin reductase-like, C-terminal NADP-linked domain"/>
    <property type="match status" value="1"/>
</dbReference>
<comment type="function">
    <text evidence="18">This enzyme is required for electron transfer from NADP to cytochrome P450.</text>
</comment>
<evidence type="ECO:0000256" key="10">
    <source>
        <dbReference type="ARBA" id="ARBA00022955"/>
    </source>
</evidence>
<keyword evidence="5" id="KW-0288">FMN</keyword>
<evidence type="ECO:0000256" key="13">
    <source>
        <dbReference type="ARBA" id="ARBA00023011"/>
    </source>
</evidence>
<dbReference type="PRINTS" id="PR00369">
    <property type="entry name" value="FLAVODOXIN"/>
</dbReference>
<keyword evidence="7 18" id="KW-0256">Endoplasmic reticulum</keyword>
<dbReference type="Gene3D" id="1.20.990.10">
    <property type="entry name" value="NADPH-cytochrome p450 Reductase, Chain A, domain 3"/>
    <property type="match status" value="1"/>
</dbReference>
<keyword evidence="10" id="KW-0752">Steroid biosynthesis</keyword>
<dbReference type="Gene3D" id="2.40.30.10">
    <property type="entry name" value="Translation factors"/>
    <property type="match status" value="1"/>
</dbReference>
<evidence type="ECO:0000256" key="5">
    <source>
        <dbReference type="ARBA" id="ARBA00022643"/>
    </source>
</evidence>
<accession>A0ABR4PE39</accession>
<comment type="caution">
    <text evidence="22">The sequence shown here is derived from an EMBL/GenBank/DDBJ whole genome shotgun (WGS) entry which is preliminary data.</text>
</comment>
<evidence type="ECO:0000259" key="21">
    <source>
        <dbReference type="PROSITE" id="PS51384"/>
    </source>
</evidence>
<dbReference type="SUPFAM" id="SSF63380">
    <property type="entry name" value="Riboflavin synthase domain-like"/>
    <property type="match status" value="1"/>
</dbReference>